<feature type="transmembrane region" description="Helical" evidence="1">
    <location>
        <begin position="40"/>
        <end position="58"/>
    </location>
</feature>
<accession>A0A420WWL1</accession>
<dbReference type="Pfam" id="PF02447">
    <property type="entry name" value="GntP_permease"/>
    <property type="match status" value="1"/>
</dbReference>
<evidence type="ECO:0000313" key="3">
    <source>
        <dbReference type="Proteomes" id="UP000281975"/>
    </source>
</evidence>
<feature type="transmembrane region" description="Helical" evidence="1">
    <location>
        <begin position="402"/>
        <end position="421"/>
    </location>
</feature>
<keyword evidence="3" id="KW-1185">Reference proteome</keyword>
<dbReference type="NCBIfam" id="TIGR00791">
    <property type="entry name" value="gntP"/>
    <property type="match status" value="1"/>
</dbReference>
<feature type="transmembrane region" description="Helical" evidence="1">
    <location>
        <begin position="441"/>
        <end position="466"/>
    </location>
</feature>
<dbReference type="EMBL" id="RBIN01000005">
    <property type="protein sequence ID" value="RKR03502.1"/>
    <property type="molecule type" value="Genomic_DNA"/>
</dbReference>
<feature type="transmembrane region" description="Helical" evidence="1">
    <location>
        <begin position="112"/>
        <end position="139"/>
    </location>
</feature>
<feature type="transmembrane region" description="Helical" evidence="1">
    <location>
        <begin position="151"/>
        <end position="169"/>
    </location>
</feature>
<dbReference type="GO" id="GO:0005886">
    <property type="term" value="C:plasma membrane"/>
    <property type="evidence" value="ECO:0007669"/>
    <property type="project" value="TreeGrafter"/>
</dbReference>
<protein>
    <submittedName>
        <fullName evidence="2">GntP family gluconate:H+ symporter</fullName>
    </submittedName>
</protein>
<feature type="transmembrane region" description="Helical" evidence="1">
    <location>
        <begin position="275"/>
        <end position="299"/>
    </location>
</feature>
<name>A0A420WWL1_9GAMM</name>
<feature type="transmembrane region" description="Helical" evidence="1">
    <location>
        <begin position="78"/>
        <end position="100"/>
    </location>
</feature>
<reference evidence="2 3" key="1">
    <citation type="submission" date="2018-10" db="EMBL/GenBank/DDBJ databases">
        <title>Genomic Encyclopedia of Type Strains, Phase IV (KMG-IV): sequencing the most valuable type-strain genomes for metagenomic binning, comparative biology and taxonomic classification.</title>
        <authorList>
            <person name="Goeker M."/>
        </authorList>
    </citation>
    <scope>NUCLEOTIDE SEQUENCE [LARGE SCALE GENOMIC DNA]</scope>
    <source>
        <strain evidence="2 3">DSM 23229</strain>
    </source>
</reference>
<feature type="transmembrane region" description="Helical" evidence="1">
    <location>
        <begin position="319"/>
        <end position="340"/>
    </location>
</feature>
<dbReference type="OrthoDB" id="9787129at2"/>
<dbReference type="PIRSF" id="PIRSF002746">
    <property type="entry name" value="Gluconate_transporter"/>
    <property type="match status" value="1"/>
</dbReference>
<feature type="transmembrane region" description="Helical" evidence="1">
    <location>
        <begin position="176"/>
        <end position="202"/>
    </location>
</feature>
<evidence type="ECO:0000256" key="1">
    <source>
        <dbReference type="SAM" id="Phobius"/>
    </source>
</evidence>
<organism evidence="2 3">
    <name type="scientific">Kushneria sinocarnis</name>
    <dbReference type="NCBI Taxonomy" id="595502"/>
    <lineage>
        <taxon>Bacteria</taxon>
        <taxon>Pseudomonadati</taxon>
        <taxon>Pseudomonadota</taxon>
        <taxon>Gammaproteobacteria</taxon>
        <taxon>Oceanospirillales</taxon>
        <taxon>Halomonadaceae</taxon>
        <taxon>Kushneria</taxon>
    </lineage>
</organism>
<dbReference type="AlphaFoldDB" id="A0A420WWL1"/>
<dbReference type="GO" id="GO:0015128">
    <property type="term" value="F:gluconate transmembrane transporter activity"/>
    <property type="evidence" value="ECO:0007669"/>
    <property type="project" value="InterPro"/>
</dbReference>
<proteinExistence type="predicted"/>
<evidence type="ECO:0000313" key="2">
    <source>
        <dbReference type="EMBL" id="RKR03502.1"/>
    </source>
</evidence>
<gene>
    <name evidence="2" type="ORF">C7446_2027</name>
</gene>
<feature type="transmembrane region" description="Helical" evidence="1">
    <location>
        <begin position="352"/>
        <end position="371"/>
    </location>
</feature>
<keyword evidence="1" id="KW-0812">Transmembrane</keyword>
<feature type="transmembrane region" description="Helical" evidence="1">
    <location>
        <begin position="239"/>
        <end position="263"/>
    </location>
</feature>
<keyword evidence="1" id="KW-1133">Transmembrane helix</keyword>
<keyword evidence="1" id="KW-0472">Membrane</keyword>
<dbReference type="Proteomes" id="UP000281975">
    <property type="component" value="Unassembled WGS sequence"/>
</dbReference>
<dbReference type="InterPro" id="IPR003474">
    <property type="entry name" value="Glcn_transporter"/>
</dbReference>
<comment type="caution">
    <text evidence="2">The sequence shown here is derived from an EMBL/GenBank/DDBJ whole genome shotgun (WGS) entry which is preliminary data.</text>
</comment>
<dbReference type="PANTHER" id="PTHR30354">
    <property type="entry name" value="GNT FAMILY GLUCONATE TRANSPORTER"/>
    <property type="match status" value="1"/>
</dbReference>
<feature type="transmembrane region" description="Helical" evidence="1">
    <location>
        <begin position="12"/>
        <end position="33"/>
    </location>
</feature>
<dbReference type="RefSeq" id="WP_121172971.1">
    <property type="nucleotide sequence ID" value="NZ_RBIN01000005.1"/>
</dbReference>
<sequence length="467" mass="48095">MQGAQDAAASGMSTLGLLAVAAVAIAVLLLLIIRIRLHPFFSLVIVSIATALATGIGVSDLMPTLLSGFGDTLGNVALLIGFGAVLGRIVAVSGGARVLADTLIRLFGRERAPLGLSIACLLFGFPIFLDAAFVVMLPIIYSIARELKGSLLLYGLPAAGAFLVMHALMPPHPGPVAAAVFLHADVGQVLLVALLAAIPTWYVMGYRLSVARAGRMPFQPVPDMMGDSQADETSELPPFGVVMLVLLMPLALIFMNTGISTLISSGTLPEGNTLLNTLLLIGETPIALLISTCVAMWLLVLRRQREEAMDAINDIVEQAVAPVCSIILITGAGGMFGGVLKASGIGEALAGSLQSLGMPLIVAGYVIAAVIRVAQGSATVAGTTAASIMAPAVLAAPELAGFPAACITVAIVAGAIGYSHVNDSGFWLVGRFLGVSTQTMLKTWTVVSTGISLMAFGLVWGLFLLIT</sequence>
<dbReference type="PANTHER" id="PTHR30354:SF25">
    <property type="entry name" value="INNER MEMBRANE PERMEASE YGBN"/>
    <property type="match status" value="1"/>
</dbReference>